<dbReference type="GO" id="GO:0006879">
    <property type="term" value="P:intracellular iron ion homeostasis"/>
    <property type="evidence" value="ECO:0007669"/>
    <property type="project" value="UniProtKB-KW"/>
</dbReference>
<dbReference type="PANTHER" id="PTHR11431:SF75">
    <property type="entry name" value="FERRITIN"/>
    <property type="match status" value="1"/>
</dbReference>
<dbReference type="OrthoDB" id="186462at2759"/>
<gene>
    <name evidence="9" type="primary">LOC109467735</name>
</gene>
<organism evidence="8 9">
    <name type="scientific">Branchiostoma belcheri</name>
    <name type="common">Amphioxus</name>
    <dbReference type="NCBI Taxonomy" id="7741"/>
    <lineage>
        <taxon>Eukaryota</taxon>
        <taxon>Metazoa</taxon>
        <taxon>Chordata</taxon>
        <taxon>Cephalochordata</taxon>
        <taxon>Leptocardii</taxon>
        <taxon>Amphioxiformes</taxon>
        <taxon>Branchiostomatidae</taxon>
        <taxon>Branchiostoma</taxon>
    </lineage>
</organism>
<dbReference type="InterPro" id="IPR009078">
    <property type="entry name" value="Ferritin-like_SF"/>
</dbReference>
<evidence type="ECO:0000256" key="4">
    <source>
        <dbReference type="ARBA" id="ARBA00023004"/>
    </source>
</evidence>
<evidence type="ECO:0000256" key="1">
    <source>
        <dbReference type="ARBA" id="ARBA00007513"/>
    </source>
</evidence>
<dbReference type="InterPro" id="IPR001519">
    <property type="entry name" value="Ferritin"/>
</dbReference>
<dbReference type="GeneID" id="109467735"/>
<keyword evidence="2 6" id="KW-0409">Iron storage</keyword>
<dbReference type="InterPro" id="IPR014034">
    <property type="entry name" value="Ferritin_CS"/>
</dbReference>
<reference evidence="9" key="1">
    <citation type="submission" date="2025-08" db="UniProtKB">
        <authorList>
            <consortium name="RefSeq"/>
        </authorList>
    </citation>
    <scope>IDENTIFICATION</scope>
    <source>
        <tissue evidence="9">Gonad</tissue>
    </source>
</reference>
<dbReference type="InterPro" id="IPR008331">
    <property type="entry name" value="Ferritin_DPS_dom"/>
</dbReference>
<dbReference type="RefSeq" id="XP_019621345.1">
    <property type="nucleotide sequence ID" value="XM_019765786.1"/>
</dbReference>
<keyword evidence="4 5" id="KW-0408">Iron</keyword>
<accession>A0A6P4XXI0</accession>
<evidence type="ECO:0000313" key="8">
    <source>
        <dbReference type="Proteomes" id="UP000515135"/>
    </source>
</evidence>
<keyword evidence="8" id="KW-1185">Reference proteome</keyword>
<keyword evidence="6" id="KW-0560">Oxidoreductase</keyword>
<evidence type="ECO:0000256" key="5">
    <source>
        <dbReference type="PIRSR" id="PIRSR601519-1"/>
    </source>
</evidence>
<protein>
    <recommendedName>
        <fullName evidence="6">Ferritin</fullName>
        <ecNumber evidence="6">1.16.3.1</ecNumber>
    </recommendedName>
</protein>
<dbReference type="KEGG" id="bbel:109467735"/>
<feature type="domain" description="Ferritin-like diiron" evidence="7">
    <location>
        <begin position="58"/>
        <end position="207"/>
    </location>
</feature>
<dbReference type="GO" id="GO:0008199">
    <property type="term" value="F:ferric iron binding"/>
    <property type="evidence" value="ECO:0007669"/>
    <property type="project" value="InterPro"/>
</dbReference>
<proteinExistence type="inferred from homology"/>
<dbReference type="GO" id="GO:0005737">
    <property type="term" value="C:cytoplasm"/>
    <property type="evidence" value="ECO:0007669"/>
    <property type="project" value="TreeGrafter"/>
</dbReference>
<dbReference type="FunFam" id="1.20.1260.10:FF:000002">
    <property type="entry name" value="Ferritin, mitochondrial"/>
    <property type="match status" value="1"/>
</dbReference>
<dbReference type="PROSITE" id="PS50905">
    <property type="entry name" value="FERRITIN_LIKE"/>
    <property type="match status" value="1"/>
</dbReference>
<dbReference type="InterPro" id="IPR009040">
    <property type="entry name" value="Ferritin-like_diiron"/>
</dbReference>
<dbReference type="GO" id="GO:0004322">
    <property type="term" value="F:ferroxidase activity"/>
    <property type="evidence" value="ECO:0007669"/>
    <property type="project" value="UniProtKB-EC"/>
</dbReference>
<dbReference type="GO" id="GO:0008198">
    <property type="term" value="F:ferrous iron binding"/>
    <property type="evidence" value="ECO:0007669"/>
    <property type="project" value="TreeGrafter"/>
</dbReference>
<evidence type="ECO:0000313" key="9">
    <source>
        <dbReference type="RefSeq" id="XP_019621345.1"/>
    </source>
</evidence>
<comment type="similarity">
    <text evidence="1 6">Belongs to the ferritin family.</text>
</comment>
<dbReference type="SUPFAM" id="SSF47240">
    <property type="entry name" value="Ferritin-like"/>
    <property type="match status" value="1"/>
</dbReference>
<comment type="catalytic activity">
    <reaction evidence="6">
        <text>4 Fe(2+) + O2 + 4 H(+) = 4 Fe(3+) + 2 H2O</text>
        <dbReference type="Rhea" id="RHEA:11148"/>
        <dbReference type="ChEBI" id="CHEBI:15377"/>
        <dbReference type="ChEBI" id="CHEBI:15378"/>
        <dbReference type="ChEBI" id="CHEBI:15379"/>
        <dbReference type="ChEBI" id="CHEBI:29033"/>
        <dbReference type="ChEBI" id="CHEBI:29034"/>
        <dbReference type="EC" id="1.16.3.1"/>
    </reaction>
</comment>
<evidence type="ECO:0000256" key="3">
    <source>
        <dbReference type="ARBA" id="ARBA00022723"/>
    </source>
</evidence>
<dbReference type="CDD" id="cd01056">
    <property type="entry name" value="Euk_Ferritin"/>
    <property type="match status" value="1"/>
</dbReference>
<dbReference type="EC" id="1.16.3.1" evidence="6"/>
<dbReference type="InterPro" id="IPR012347">
    <property type="entry name" value="Ferritin-like"/>
</dbReference>
<dbReference type="Gene3D" id="1.20.1260.10">
    <property type="match status" value="1"/>
</dbReference>
<keyword evidence="3 5" id="KW-0479">Metal-binding</keyword>
<sequence>MHILAESALGCFLRAGLGPEKLQDQQGQGKNHKLAMLQLICVLFLAAEVAPAPSKVRQNFHDDSEAGINKQINMELYASYVYMSMASYFAHDDVSLEGFSRLFRRMSEEERQHANVLVDYQNKRGGHVVYRNVQPPQHPTFSSGLDAMQAALDLEKQINQALLDLYRTADRHGDPQMQDFLNYHFLKEEVKRIKQLGDYVEKLKRVGSGLGEYTFDRDILGGGK</sequence>
<dbReference type="PROSITE" id="PS00204">
    <property type="entry name" value="FERRITIN_2"/>
    <property type="match status" value="1"/>
</dbReference>
<dbReference type="PANTHER" id="PTHR11431">
    <property type="entry name" value="FERRITIN"/>
    <property type="match status" value="1"/>
</dbReference>
<dbReference type="Pfam" id="PF00210">
    <property type="entry name" value="Ferritin"/>
    <property type="match status" value="1"/>
</dbReference>
<dbReference type="AlphaFoldDB" id="A0A6P4XXI0"/>
<feature type="binding site" evidence="5">
    <location>
        <position position="110"/>
    </location>
    <ligand>
        <name>Fe cation</name>
        <dbReference type="ChEBI" id="CHEBI:24875"/>
        <label>1</label>
    </ligand>
</feature>
<name>A0A6P4XXI0_BRABE</name>
<dbReference type="GO" id="GO:0006826">
    <property type="term" value="P:iron ion transport"/>
    <property type="evidence" value="ECO:0007669"/>
    <property type="project" value="InterPro"/>
</dbReference>
<evidence type="ECO:0000259" key="7">
    <source>
        <dbReference type="PROSITE" id="PS50905"/>
    </source>
</evidence>
<feature type="binding site" evidence="5">
    <location>
        <position position="75"/>
    </location>
    <ligand>
        <name>Fe cation</name>
        <dbReference type="ChEBI" id="CHEBI:24875"/>
        <label>1</label>
    </ligand>
</feature>
<feature type="binding site" evidence="5">
    <location>
        <position position="155"/>
    </location>
    <ligand>
        <name>Fe cation</name>
        <dbReference type="ChEBI" id="CHEBI:24875"/>
        <label>1</label>
    </ligand>
</feature>
<dbReference type="Proteomes" id="UP000515135">
    <property type="component" value="Unplaced"/>
</dbReference>
<evidence type="ECO:0000256" key="2">
    <source>
        <dbReference type="ARBA" id="ARBA00022434"/>
    </source>
</evidence>
<comment type="function">
    <text evidence="6">Stores iron in a soluble, non-toxic, readily available form. Important for iron homeostasis. Iron is taken up in the ferrous form and deposited as ferric hydroxides after oxidation.</text>
</comment>
<feature type="binding site" evidence="5">
    <location>
        <position position="113"/>
    </location>
    <ligand>
        <name>Fe cation</name>
        <dbReference type="ChEBI" id="CHEBI:24875"/>
        <label>1</label>
    </ligand>
</feature>
<evidence type="ECO:0000256" key="6">
    <source>
        <dbReference type="RuleBase" id="RU361145"/>
    </source>
</evidence>